<gene>
    <name evidence="3" type="ORF">MCHLO_02822</name>
</gene>
<feature type="region of interest" description="Disordered" evidence="2">
    <location>
        <begin position="200"/>
        <end position="220"/>
    </location>
</feature>
<dbReference type="Gene3D" id="1.20.5.170">
    <property type="match status" value="1"/>
</dbReference>
<protein>
    <submittedName>
        <fullName evidence="3">Uncharacterized protein</fullName>
    </submittedName>
</protein>
<organism evidence="3 4">
    <name type="scientific">Mycena chlorophos</name>
    <name type="common">Agaric fungus</name>
    <name type="synonym">Agaricus chlorophos</name>
    <dbReference type="NCBI Taxonomy" id="658473"/>
    <lineage>
        <taxon>Eukaryota</taxon>
        <taxon>Fungi</taxon>
        <taxon>Dikarya</taxon>
        <taxon>Basidiomycota</taxon>
        <taxon>Agaricomycotina</taxon>
        <taxon>Agaricomycetes</taxon>
        <taxon>Agaricomycetidae</taxon>
        <taxon>Agaricales</taxon>
        <taxon>Marasmiineae</taxon>
        <taxon>Mycenaceae</taxon>
        <taxon>Mycena</taxon>
    </lineage>
</organism>
<keyword evidence="4" id="KW-1185">Reference proteome</keyword>
<feature type="compositionally biased region" description="Acidic residues" evidence="2">
    <location>
        <begin position="1038"/>
        <end position="1056"/>
    </location>
</feature>
<accession>A0ABQ0L265</accession>
<sequence>MARSAAQKAQFQALQAQNHERYSETRREDEKENDEDAVAYPAPRRTKAPSLRSQLESAHAELESAHAEPASSHQALATTEAAHTCTVSTFERTIASLHRQLDKAHAQIADLTKQLEDSEEQVDVLSTELGAVRGELKKEAAKVTRAKREQKRAKEAAEAAQATLTDRVTEGQAALDTQRRYNSEIDAQLAQAKLIADDQRTKTNDARRERDKFKKQAQRAKPALETAKKTLAALQTWDPMDAVNRNMYGAGTRRMVRMLDGVGVANKHVGKVIAIVAKELGVRVKRTPKPRTVGLMVREGGFLSRVKLGRELAKAKRAQSHFFWSSYRVLGSFAGHGNSSDGTSIKRVTYEARHIRLPVPDYTDPAAEPKFKTMVLDLDHAHDHTAQTQFDGDMAAGAAITDAYRNSPIYDAENAPLDPKDFLQKMRWQNMDHAADGKAKLDLAREAKLWIVREDLAKGKWAEMEELDRFNAVCAVSDKDLEKQFGKKIVAVWSLEQRNEGREALAIQRVGDAALKQLPEEQQRDADILFVGCMCHKDLNAFKYAVECLEAMWPKNDGPELLANKANDAVIRLSKDRSSEAVQQALESSTRGGMKLVSLSAMTFRNSNEITGYQHLTENFMEHEKTRLYPSEIALGLVKPAQPFPDFQHCRFQTGGLGAAELFSFRELYIKLVQTVCDAKVKSGDLNHVESNLLKGYHCSKTTTELGAIALYAVCISGPYMRYARGGGSENGGLINALDTVPMHRSLVPFCKRLAANPQRLLDPATPDAELTIDGQPFMDPFVVKKVREQAADMPRFEEAITAIFTGGVRGWEIFTEEFEEDGPIAQLTAAELAEMDVDSTNCKNEGLLSYTRQQKIKNPSGTIKLFRARAQYRRNGTEDFITAHASNRDMTLYAMREARKEDADGSEKRFRLERAEKLIQKATDNKARREKWLQDEADRRAKLLSTPVILEVPKLNVLSVKQLDAQMKIHWRVFKDPILTAIPNKKILSKRAPLLTAVKEAVARHIIRYLLFSWLHRVSDPVPHRMRIARRQQRSEEDGERLETDDESDSDDGSEWDGICTDAEAEESLRMDQEAFEGPGAVISGLDSDLYPAQMDID</sequence>
<proteinExistence type="predicted"/>
<dbReference type="EMBL" id="DF841018">
    <property type="protein sequence ID" value="GAT45235.1"/>
    <property type="molecule type" value="Genomic_DNA"/>
</dbReference>
<feature type="region of interest" description="Disordered" evidence="2">
    <location>
        <begin position="1029"/>
        <end position="1088"/>
    </location>
</feature>
<feature type="compositionally biased region" description="Basic and acidic residues" evidence="2">
    <location>
        <begin position="200"/>
        <end position="214"/>
    </location>
</feature>
<feature type="compositionally biased region" description="Basic and acidic residues" evidence="2">
    <location>
        <begin position="18"/>
        <end position="30"/>
    </location>
</feature>
<keyword evidence="1" id="KW-0175">Coiled coil</keyword>
<feature type="region of interest" description="Disordered" evidence="2">
    <location>
        <begin position="1"/>
        <end position="76"/>
    </location>
</feature>
<evidence type="ECO:0000313" key="4">
    <source>
        <dbReference type="Proteomes" id="UP000815677"/>
    </source>
</evidence>
<evidence type="ECO:0000256" key="1">
    <source>
        <dbReference type="SAM" id="Coils"/>
    </source>
</evidence>
<dbReference type="Proteomes" id="UP000815677">
    <property type="component" value="Unassembled WGS sequence"/>
</dbReference>
<feature type="coiled-coil region" evidence="1">
    <location>
        <begin position="94"/>
        <end position="163"/>
    </location>
</feature>
<reference evidence="3" key="1">
    <citation type="submission" date="2014-09" db="EMBL/GenBank/DDBJ databases">
        <title>Genome sequence of the luminous mushroom Mycena chlorophos for searching fungal bioluminescence genes.</title>
        <authorList>
            <person name="Tanaka Y."/>
            <person name="Kasuga D."/>
            <person name="Oba Y."/>
            <person name="Hase S."/>
            <person name="Sato K."/>
            <person name="Oba Y."/>
            <person name="Sakakibara Y."/>
        </authorList>
    </citation>
    <scope>NUCLEOTIDE SEQUENCE</scope>
</reference>
<name>A0ABQ0L265_MYCCL</name>
<evidence type="ECO:0000256" key="2">
    <source>
        <dbReference type="SAM" id="MobiDB-lite"/>
    </source>
</evidence>
<evidence type="ECO:0000313" key="3">
    <source>
        <dbReference type="EMBL" id="GAT45235.1"/>
    </source>
</evidence>
<feature type="compositionally biased region" description="Low complexity" evidence="2">
    <location>
        <begin position="1"/>
        <end position="17"/>
    </location>
</feature>